<dbReference type="PROSITE" id="PS50089">
    <property type="entry name" value="ZF_RING_2"/>
    <property type="match status" value="1"/>
</dbReference>
<evidence type="ECO:0000313" key="5">
    <source>
        <dbReference type="Proteomes" id="UP001358614"/>
    </source>
</evidence>
<feature type="compositionally biased region" description="Basic and acidic residues" evidence="2">
    <location>
        <begin position="106"/>
        <end position="133"/>
    </location>
</feature>
<dbReference type="InterPro" id="IPR047126">
    <property type="entry name" value="RNF141-like"/>
</dbReference>
<dbReference type="CDD" id="cd16449">
    <property type="entry name" value="RING-HC"/>
    <property type="match status" value="1"/>
</dbReference>
<evidence type="ECO:0000259" key="3">
    <source>
        <dbReference type="PROSITE" id="PS50089"/>
    </source>
</evidence>
<gene>
    <name evidence="4" type="ORF">V865_005224</name>
</gene>
<keyword evidence="1" id="KW-0862">Zinc</keyword>
<feature type="region of interest" description="Disordered" evidence="2">
    <location>
        <begin position="545"/>
        <end position="733"/>
    </location>
</feature>
<evidence type="ECO:0000256" key="2">
    <source>
        <dbReference type="SAM" id="MobiDB-lite"/>
    </source>
</evidence>
<dbReference type="KEGG" id="ker:91104025"/>
<sequence length="733" mass="83273">MPPTTTPSSAPHRKAAASPYQKSGKPNTHTRKPSKKTKDTLSTLQTDDNLLVRDEKRDDNRKGGMLVLQAQVPPSPSSTGKISRKKKKKRNSNGLSSDTGPGEGRQSIEERIMAMVEEDKKPSKISRMLEDIRVPPAVSPSSSPEPEVGPESQAAAKIDGDIEMDSNHLTPKRPSTDISEKDGNNAISSSLSTKSPVINKKQKDQSRRKKTKETRLAFLAEYHARNEQEIIQEKEREERERANKIAQEELEKVRSRTEEVRREAEKVKKEIEELQNRKNQLIEEESQAKLKSEEERKRRTDQELQKVREEKRKYKELQDKVDIAQNQLEEMKVNYEREKMSRNEKERLVEEGRKQVEESQKKIVDNETIIKKHENIKNAITHALECPICLTTIDDPHVLSCGHMACRQCLMEWFRSPTALKHEHPEDITPETDLSYRTKLCHVCRSVVLRKPARLFFLRAILEPLGLFQHKDVPPAGSQDVDLWDKLFPIESYTYKLYDPTDDTTRCPECLGEIVDSVCQGCELAFSDQSDLGEDLDLIDGEEESVHGSVLGDGEIIRIDNDNDDGSSTSSSSDSSDVEDGLRRRAGTGRPRSRRNRNAPPPPPPLNNLLNILTGIDDEAEDDDGSYGSSEDERGPNSEDEYGGSFIDDDAEEEEEEDKEEDISMIDGDEERESEDEAPRRRSRKRSRRIDPDEDDAPTDNDQDAEDDDDKPVFRGRRSRGQRSQVIAISDSE</sequence>
<dbReference type="GO" id="GO:0051865">
    <property type="term" value="P:protein autoubiquitination"/>
    <property type="evidence" value="ECO:0007669"/>
    <property type="project" value="TreeGrafter"/>
</dbReference>
<dbReference type="Pfam" id="PF15227">
    <property type="entry name" value="zf-C3HC4_4"/>
    <property type="match status" value="1"/>
</dbReference>
<feature type="compositionally biased region" description="Acidic residues" evidence="2">
    <location>
        <begin position="616"/>
        <end position="625"/>
    </location>
</feature>
<reference evidence="4 5" key="1">
    <citation type="submission" date="2024-01" db="EMBL/GenBank/DDBJ databases">
        <title>Comparative genomics of Cryptococcus and Kwoniella reveals pathogenesis evolution and contrasting modes of karyotype evolution via chromosome fusion or intercentromeric recombination.</title>
        <authorList>
            <person name="Coelho M.A."/>
            <person name="David-Palma M."/>
            <person name="Shea T."/>
            <person name="Bowers K."/>
            <person name="McGinley-Smith S."/>
            <person name="Mohammad A.W."/>
            <person name="Gnirke A."/>
            <person name="Yurkov A.M."/>
            <person name="Nowrousian M."/>
            <person name="Sun S."/>
            <person name="Cuomo C.A."/>
            <person name="Heitman J."/>
        </authorList>
    </citation>
    <scope>NUCLEOTIDE SEQUENCE [LARGE SCALE GENOMIC DNA]</scope>
    <source>
        <strain evidence="4 5">PYCC6329</strain>
    </source>
</reference>
<feature type="compositionally biased region" description="Basic residues" evidence="2">
    <location>
        <begin position="82"/>
        <end position="91"/>
    </location>
</feature>
<dbReference type="EMBL" id="CP144089">
    <property type="protein sequence ID" value="WWD07127.1"/>
    <property type="molecule type" value="Genomic_DNA"/>
</dbReference>
<dbReference type="InterPro" id="IPR013083">
    <property type="entry name" value="Znf_RING/FYVE/PHD"/>
</dbReference>
<feature type="region of interest" description="Disordered" evidence="2">
    <location>
        <begin position="251"/>
        <end position="304"/>
    </location>
</feature>
<feature type="compositionally biased region" description="Acidic residues" evidence="2">
    <location>
        <begin position="692"/>
        <end position="710"/>
    </location>
</feature>
<keyword evidence="1" id="KW-0863">Zinc-finger</keyword>
<keyword evidence="5" id="KW-1185">Reference proteome</keyword>
<proteinExistence type="predicted"/>
<dbReference type="Gene3D" id="3.30.40.10">
    <property type="entry name" value="Zinc/RING finger domain, C3HC4 (zinc finger)"/>
    <property type="match status" value="1"/>
</dbReference>
<feature type="compositionally biased region" description="Low complexity" evidence="2">
    <location>
        <begin position="134"/>
        <end position="152"/>
    </location>
</feature>
<feature type="compositionally biased region" description="Low complexity" evidence="2">
    <location>
        <begin position="566"/>
        <end position="575"/>
    </location>
</feature>
<dbReference type="SMART" id="SM00184">
    <property type="entry name" value="RING"/>
    <property type="match status" value="1"/>
</dbReference>
<feature type="domain" description="RING-type" evidence="3">
    <location>
        <begin position="386"/>
        <end position="445"/>
    </location>
</feature>
<dbReference type="AlphaFoldDB" id="A0AAX4KL48"/>
<organism evidence="4 5">
    <name type="scientific">Kwoniella europaea PYCC6329</name>
    <dbReference type="NCBI Taxonomy" id="1423913"/>
    <lineage>
        <taxon>Eukaryota</taxon>
        <taxon>Fungi</taxon>
        <taxon>Dikarya</taxon>
        <taxon>Basidiomycota</taxon>
        <taxon>Agaricomycotina</taxon>
        <taxon>Tremellomycetes</taxon>
        <taxon>Tremellales</taxon>
        <taxon>Cryptococcaceae</taxon>
        <taxon>Kwoniella</taxon>
    </lineage>
</organism>
<protein>
    <recommendedName>
        <fullName evidence="3">RING-type domain-containing protein</fullName>
    </recommendedName>
</protein>
<dbReference type="Proteomes" id="UP001358614">
    <property type="component" value="Chromosome 1"/>
</dbReference>
<feature type="compositionally biased region" description="Acidic residues" evidence="2">
    <location>
        <begin position="638"/>
        <end position="676"/>
    </location>
</feature>
<feature type="compositionally biased region" description="Basic residues" evidence="2">
    <location>
        <begin position="584"/>
        <end position="597"/>
    </location>
</feature>
<feature type="compositionally biased region" description="Polar residues" evidence="2">
    <location>
        <begin position="185"/>
        <end position="196"/>
    </location>
</feature>
<dbReference type="PANTHER" id="PTHR12109:SF3">
    <property type="entry name" value="RING FINGER PROTEIN 141"/>
    <property type="match status" value="1"/>
</dbReference>
<dbReference type="RefSeq" id="XP_066085094.1">
    <property type="nucleotide sequence ID" value="XM_066228997.1"/>
</dbReference>
<dbReference type="SUPFAM" id="SSF57850">
    <property type="entry name" value="RING/U-box"/>
    <property type="match status" value="1"/>
</dbReference>
<feature type="compositionally biased region" description="Basic and acidic residues" evidence="2">
    <location>
        <begin position="174"/>
        <end position="183"/>
    </location>
</feature>
<evidence type="ECO:0000313" key="4">
    <source>
        <dbReference type="EMBL" id="WWD07127.1"/>
    </source>
</evidence>
<dbReference type="GO" id="GO:0008270">
    <property type="term" value="F:zinc ion binding"/>
    <property type="evidence" value="ECO:0007669"/>
    <property type="project" value="UniProtKB-KW"/>
</dbReference>
<dbReference type="GeneID" id="91104025"/>
<keyword evidence="1" id="KW-0479">Metal-binding</keyword>
<feature type="compositionally biased region" description="Basic and acidic residues" evidence="2">
    <location>
        <begin position="50"/>
        <end position="62"/>
    </location>
</feature>
<feature type="compositionally biased region" description="Basic and acidic residues" evidence="2">
    <location>
        <begin position="251"/>
        <end position="276"/>
    </location>
</feature>
<dbReference type="GO" id="GO:0004842">
    <property type="term" value="F:ubiquitin-protein transferase activity"/>
    <property type="evidence" value="ECO:0007669"/>
    <property type="project" value="TreeGrafter"/>
</dbReference>
<feature type="region of interest" description="Disordered" evidence="2">
    <location>
        <begin position="1"/>
        <end position="215"/>
    </location>
</feature>
<evidence type="ECO:0000256" key="1">
    <source>
        <dbReference type="PROSITE-ProRule" id="PRU00175"/>
    </source>
</evidence>
<dbReference type="PANTHER" id="PTHR12109">
    <property type="entry name" value="RING FINGER PROTEIN 141-RELATED"/>
    <property type="match status" value="1"/>
</dbReference>
<accession>A0AAX4KL48</accession>
<dbReference type="InterPro" id="IPR001841">
    <property type="entry name" value="Znf_RING"/>
</dbReference>
<name>A0AAX4KL48_9TREE</name>
<feature type="compositionally biased region" description="Basic and acidic residues" evidence="2">
    <location>
        <begin position="286"/>
        <end position="304"/>
    </location>
</feature>